<evidence type="ECO:0000313" key="4">
    <source>
        <dbReference type="Proteomes" id="UP000608024"/>
    </source>
</evidence>
<dbReference type="PANTHER" id="PTHR14969:SF13">
    <property type="entry name" value="AT30094P"/>
    <property type="match status" value="1"/>
</dbReference>
<dbReference type="PANTHER" id="PTHR14969">
    <property type="entry name" value="SPHINGOSINE-1-PHOSPHATE PHOSPHOHYDROLASE"/>
    <property type="match status" value="1"/>
</dbReference>
<comment type="caution">
    <text evidence="3">The sequence shown here is derived from an EMBL/GenBank/DDBJ whole genome shotgun (WGS) entry which is preliminary data.</text>
</comment>
<dbReference type="Pfam" id="PF01569">
    <property type="entry name" value="PAP2"/>
    <property type="match status" value="1"/>
</dbReference>
<feature type="domain" description="Phosphatidic acid phosphatase type 2/haloperoxidase" evidence="2">
    <location>
        <begin position="98"/>
        <end position="212"/>
    </location>
</feature>
<dbReference type="Proteomes" id="UP000608024">
    <property type="component" value="Unassembled WGS sequence"/>
</dbReference>
<dbReference type="InterPro" id="IPR000326">
    <property type="entry name" value="PAP2/HPO"/>
</dbReference>
<keyword evidence="4" id="KW-1185">Reference proteome</keyword>
<evidence type="ECO:0000256" key="1">
    <source>
        <dbReference type="SAM" id="Phobius"/>
    </source>
</evidence>
<protein>
    <submittedName>
        <fullName evidence="3">Phosphatase PAP2 family protein</fullName>
    </submittedName>
</protein>
<name>A0A919DD15_9ACTN</name>
<proteinExistence type="predicted"/>
<feature type="transmembrane region" description="Helical" evidence="1">
    <location>
        <begin position="136"/>
        <end position="158"/>
    </location>
</feature>
<reference evidence="3" key="2">
    <citation type="submission" date="2020-09" db="EMBL/GenBank/DDBJ databases">
        <authorList>
            <person name="Sun Q."/>
            <person name="Ohkuma M."/>
        </authorList>
    </citation>
    <scope>NUCLEOTIDE SEQUENCE</scope>
    <source>
        <strain evidence="3">JCM 4784</strain>
    </source>
</reference>
<dbReference type="Gene3D" id="1.20.144.10">
    <property type="entry name" value="Phosphatidic acid phosphatase type 2/haloperoxidase"/>
    <property type="match status" value="2"/>
</dbReference>
<keyword evidence="1" id="KW-1133">Transmembrane helix</keyword>
<gene>
    <name evidence="3" type="ORF">GCM10018785_04130</name>
</gene>
<keyword evidence="1" id="KW-0812">Transmembrane</keyword>
<dbReference type="SUPFAM" id="SSF48317">
    <property type="entry name" value="Acid phosphatase/Vanadium-dependent haloperoxidase"/>
    <property type="match status" value="1"/>
</dbReference>
<organism evidence="3 4">
    <name type="scientific">Streptomyces longispororuber</name>
    <dbReference type="NCBI Taxonomy" id="68230"/>
    <lineage>
        <taxon>Bacteria</taxon>
        <taxon>Bacillati</taxon>
        <taxon>Actinomycetota</taxon>
        <taxon>Actinomycetes</taxon>
        <taxon>Kitasatosporales</taxon>
        <taxon>Streptomycetaceae</taxon>
        <taxon>Streptomyces</taxon>
    </lineage>
</organism>
<keyword evidence="1" id="KW-0472">Membrane</keyword>
<sequence>MDSAPPPPPPRPASRAPRAALLLAVPSLLLLVLVSAEWQPLLTLDGDVARTTHRWAVEHRDATDVARVLTDWVWDPWTMRALCTVVILWLAGQRAWWLALWLAGTCLVGSLVQQGMKAAVGRDRPSWPDPVDSAHYASFPSGHAMTAAVVCGLLLWLARLYEVGATARRAGLAVAVVSVVGVGLTRVWLGVHWLSDVVAGWLLGALTVAVAIALYERYAPAPRRPVLDEPAGTRA</sequence>
<dbReference type="RefSeq" id="WP_190134054.1">
    <property type="nucleotide sequence ID" value="NZ_BNBT01000004.1"/>
</dbReference>
<dbReference type="AlphaFoldDB" id="A0A919DD15"/>
<feature type="transmembrane region" description="Helical" evidence="1">
    <location>
        <begin position="98"/>
        <end position="116"/>
    </location>
</feature>
<accession>A0A919DD15</accession>
<dbReference type="SMART" id="SM00014">
    <property type="entry name" value="acidPPc"/>
    <property type="match status" value="1"/>
</dbReference>
<evidence type="ECO:0000259" key="2">
    <source>
        <dbReference type="SMART" id="SM00014"/>
    </source>
</evidence>
<feature type="transmembrane region" description="Helical" evidence="1">
    <location>
        <begin position="197"/>
        <end position="215"/>
    </location>
</feature>
<reference evidence="3" key="1">
    <citation type="journal article" date="2014" name="Int. J. Syst. Evol. Microbiol.">
        <title>Complete genome sequence of Corynebacterium casei LMG S-19264T (=DSM 44701T), isolated from a smear-ripened cheese.</title>
        <authorList>
            <consortium name="US DOE Joint Genome Institute (JGI-PGF)"/>
            <person name="Walter F."/>
            <person name="Albersmeier A."/>
            <person name="Kalinowski J."/>
            <person name="Ruckert C."/>
        </authorList>
    </citation>
    <scope>NUCLEOTIDE SEQUENCE</scope>
    <source>
        <strain evidence="3">JCM 4784</strain>
    </source>
</reference>
<evidence type="ECO:0000313" key="3">
    <source>
        <dbReference type="EMBL" id="GHE37706.1"/>
    </source>
</evidence>
<dbReference type="CDD" id="cd03392">
    <property type="entry name" value="PAP2_like_2"/>
    <property type="match status" value="1"/>
</dbReference>
<dbReference type="InterPro" id="IPR036938">
    <property type="entry name" value="PAP2/HPO_sf"/>
</dbReference>
<feature type="transmembrane region" description="Helical" evidence="1">
    <location>
        <begin position="170"/>
        <end position="191"/>
    </location>
</feature>
<dbReference type="EMBL" id="BNBT01000004">
    <property type="protein sequence ID" value="GHE37706.1"/>
    <property type="molecule type" value="Genomic_DNA"/>
</dbReference>